<evidence type="ECO:0000256" key="2">
    <source>
        <dbReference type="SAM" id="Phobius"/>
    </source>
</evidence>
<organism evidence="3 4">
    <name type="scientific">Sphaerisporangium aureirubrum</name>
    <dbReference type="NCBI Taxonomy" id="1544736"/>
    <lineage>
        <taxon>Bacteria</taxon>
        <taxon>Bacillati</taxon>
        <taxon>Actinomycetota</taxon>
        <taxon>Actinomycetes</taxon>
        <taxon>Streptosporangiales</taxon>
        <taxon>Streptosporangiaceae</taxon>
        <taxon>Sphaerisporangium</taxon>
    </lineage>
</organism>
<protein>
    <submittedName>
        <fullName evidence="3">Uncharacterized protein</fullName>
    </submittedName>
</protein>
<keyword evidence="2" id="KW-0472">Membrane</keyword>
<reference evidence="4" key="1">
    <citation type="journal article" date="2019" name="Int. J. Syst. Evol. Microbiol.">
        <title>The Global Catalogue of Microorganisms (GCM) 10K type strain sequencing project: providing services to taxonomists for standard genome sequencing and annotation.</title>
        <authorList>
            <consortium name="The Broad Institute Genomics Platform"/>
            <consortium name="The Broad Institute Genome Sequencing Center for Infectious Disease"/>
            <person name="Wu L."/>
            <person name="Ma J."/>
        </authorList>
    </citation>
    <scope>NUCLEOTIDE SEQUENCE [LARGE SCALE GENOMIC DNA]</scope>
    <source>
        <strain evidence="4">JCM 30346</strain>
    </source>
</reference>
<keyword evidence="2" id="KW-0812">Transmembrane</keyword>
<feature type="transmembrane region" description="Helical" evidence="2">
    <location>
        <begin position="417"/>
        <end position="438"/>
    </location>
</feature>
<sequence>MTEGMEPEVLLLDIRERDLGDEGWGAVGPRADRGRVLVIDRLDRLGGRGAFYERILGTRAVRAVLCLVVGAADDTGGPALRLSPAMAASDVAATLWAGELTGVEWDMDSGHAYAGRGDPDRNLLQLQQVLLLPEIFDTVVAQTRDIPDRVASVGFTVMSGHFGDELLADALSSGLDRLIGGADPARANPGAAADLAAADRSPGRVLAVLAGASGHEPPDALVPGETMAKRRDAAAWAAHALSGLRARMEAVTALVGADRPAATAAGSLGTAGHALRELRDGADRLFEEADGFDGEDHAVRDRLRQAGIRVDADPRQGDPAEALRDLVRSEFRRSVSLHTLAVRLRAYAAHVAPAGSGVHRPRLAQACPERLLGALSGPFPFRLDALRAGLLAAAALFGFVVGLVLGPLEDTAMGSVLRLAGVGLCTGMAWVLGVMLLHARAPEQYGEHGWAALPSRPLLAHGVATVLGVLAGHVVWRLPFSRDWSAPPGPVAAVVLAVVAVAMGFTLYGWWRGTVARWCGALPVFEADDASRRLTAVVTEVAVQEWVLARPRRAAADTAQTYASVLEDLIQALHRGVTEQRARLAEATRPVSRQGSVGFPEFRAEFAQVVSDDLADLAAHVLDPLWQQLYGGALRDVTWRIEERARAELDDYWDHLRQRGVHERPPFAGDNPRRTELAESVWRRSPQVAELVRMQVGGRMTQLCDQDELRFLRATGGAVSVRFVPRVAQPPVGAGGHRTGQAMRFPGDVVWTAASQFAGVLRLVPLRTGMVDVTWTANAPAPDWTAGAGGPNGSAGSAVPPAQPGPGGGHGG</sequence>
<feature type="transmembrane region" description="Helical" evidence="2">
    <location>
        <begin position="385"/>
        <end position="405"/>
    </location>
</feature>
<comment type="caution">
    <text evidence="3">The sequence shown here is derived from an EMBL/GenBank/DDBJ whole genome shotgun (WGS) entry which is preliminary data.</text>
</comment>
<evidence type="ECO:0000313" key="4">
    <source>
        <dbReference type="Proteomes" id="UP001596137"/>
    </source>
</evidence>
<feature type="region of interest" description="Disordered" evidence="1">
    <location>
        <begin position="782"/>
        <end position="812"/>
    </location>
</feature>
<dbReference type="RefSeq" id="WP_380758374.1">
    <property type="nucleotide sequence ID" value="NZ_JBHSRF010000050.1"/>
</dbReference>
<evidence type="ECO:0000256" key="1">
    <source>
        <dbReference type="SAM" id="MobiDB-lite"/>
    </source>
</evidence>
<accession>A0ABW1NP64</accession>
<name>A0ABW1NP64_9ACTN</name>
<keyword evidence="2" id="KW-1133">Transmembrane helix</keyword>
<feature type="transmembrane region" description="Helical" evidence="2">
    <location>
        <begin position="490"/>
        <end position="511"/>
    </location>
</feature>
<evidence type="ECO:0000313" key="3">
    <source>
        <dbReference type="EMBL" id="MFC6084861.1"/>
    </source>
</evidence>
<dbReference type="Proteomes" id="UP001596137">
    <property type="component" value="Unassembled WGS sequence"/>
</dbReference>
<keyword evidence="4" id="KW-1185">Reference proteome</keyword>
<proteinExistence type="predicted"/>
<dbReference type="EMBL" id="JBHSRF010000050">
    <property type="protein sequence ID" value="MFC6084861.1"/>
    <property type="molecule type" value="Genomic_DNA"/>
</dbReference>
<gene>
    <name evidence="3" type="ORF">ACFP1K_27115</name>
</gene>
<feature type="transmembrane region" description="Helical" evidence="2">
    <location>
        <begin position="458"/>
        <end position="478"/>
    </location>
</feature>